<dbReference type="OrthoDB" id="8435156at2"/>
<protein>
    <submittedName>
        <fullName evidence="2">Uncharacterized protein</fullName>
    </submittedName>
</protein>
<accession>A0A1G7S123</accession>
<dbReference type="EMBL" id="FNBL01000013">
    <property type="protein sequence ID" value="SDG16654.1"/>
    <property type="molecule type" value="Genomic_DNA"/>
</dbReference>
<dbReference type="AlphaFoldDB" id="A0A1G7S123"/>
<keyword evidence="1" id="KW-1133">Transmembrane helix</keyword>
<evidence type="ECO:0000313" key="3">
    <source>
        <dbReference type="Proteomes" id="UP000182284"/>
    </source>
</evidence>
<keyword evidence="1" id="KW-0472">Membrane</keyword>
<reference evidence="2 3" key="1">
    <citation type="submission" date="2016-10" db="EMBL/GenBank/DDBJ databases">
        <authorList>
            <person name="de Groot N.N."/>
        </authorList>
    </citation>
    <scope>NUCLEOTIDE SEQUENCE [LARGE SCALE GENOMIC DNA]</scope>
    <source>
        <strain evidence="2 3">DSM 27375</strain>
    </source>
</reference>
<name>A0A1G7S123_9RHOB</name>
<feature type="transmembrane region" description="Helical" evidence="1">
    <location>
        <begin position="466"/>
        <end position="490"/>
    </location>
</feature>
<keyword evidence="1" id="KW-0812">Transmembrane</keyword>
<dbReference type="Proteomes" id="UP000182284">
    <property type="component" value="Unassembled WGS sequence"/>
</dbReference>
<evidence type="ECO:0000313" key="2">
    <source>
        <dbReference type="EMBL" id="SDG16654.1"/>
    </source>
</evidence>
<gene>
    <name evidence="2" type="ORF">SAMN04488117_11338</name>
</gene>
<feature type="transmembrane region" description="Helical" evidence="1">
    <location>
        <begin position="502"/>
        <end position="521"/>
    </location>
</feature>
<sequence length="543" mass="61796">MLDIAQVANSEEKISSLEAKFSEFALQSYQMESPPFFPNWSDVLVYFLHPDSVGTSKSVQDVKGTLISDFDDIIRKVTSSFILSCEKSSDRVAFETILEVYGGILLGDFLQNVQSTGNRAAFKSLTIIYDTTIMLRLLGCSGRELLSATMEMHRDLQSLGCKTEYLSNNETELATILDTIIGRYDSHQLIYGETGDALEKGTIQIGTIRSLQIGYPEALAEVNVFESKYNFQNTKTANYFQIDEVRFQEMLAGDKDTFYGQQNRISDAQSLAVTMRLRQKSNSFDLSNAKYVFVTANSHLARSARRFIREELHKSPQYVPPMLTHSQISTAAWISNETKLQDSAISRELLANCMYAQQLSKDWVDGFIGMLKGSDVNDANHTLIHAVRSIARDDSLGNPTILRKLNPNEIIRRARLAEEERVAEQERIHKNRLEEIAVESDTTARAEERERLAERNEQKAEGMARVVVRLLEVLFIILCIYIFVLGFGSFDADDFTTWLQPFGFVLVTAVAVLDLFQFQPVRRISDPLRKRLQKFFYRNLYEN</sequence>
<dbReference type="RefSeq" id="WP_074646474.1">
    <property type="nucleotide sequence ID" value="NZ_FNBL01000013.1"/>
</dbReference>
<evidence type="ECO:0000256" key="1">
    <source>
        <dbReference type="SAM" id="Phobius"/>
    </source>
</evidence>
<organism evidence="2 3">
    <name type="scientific">Celeribacter baekdonensis</name>
    <dbReference type="NCBI Taxonomy" id="875171"/>
    <lineage>
        <taxon>Bacteria</taxon>
        <taxon>Pseudomonadati</taxon>
        <taxon>Pseudomonadota</taxon>
        <taxon>Alphaproteobacteria</taxon>
        <taxon>Rhodobacterales</taxon>
        <taxon>Roseobacteraceae</taxon>
        <taxon>Celeribacter</taxon>
    </lineage>
</organism>
<proteinExistence type="predicted"/>